<proteinExistence type="predicted"/>
<protein>
    <recommendedName>
        <fullName evidence="2">Tail protein</fullName>
    </recommendedName>
</protein>
<accession>A0A6M3XK52</accession>
<sequence length="152" mass="16851">MTISGSTIVHDSVLKIRALIASGVTDPISASRSSDTKFVMTSFPDRKVEYPVITIEGNKVSDERLGTSTQAMKSDIHCVTNIWSKSTKQRDALSDSVYQTLKTSQMGTQAGWTGTELDGLYDFKFFGENNIDEEGQKGIHRKRIEFGYFVIG</sequence>
<reference evidence="1" key="1">
    <citation type="submission" date="2020-03" db="EMBL/GenBank/DDBJ databases">
        <title>The deep terrestrial virosphere.</title>
        <authorList>
            <person name="Holmfeldt K."/>
            <person name="Nilsson E."/>
            <person name="Simone D."/>
            <person name="Lopez-Fernandez M."/>
            <person name="Wu X."/>
            <person name="de Brujin I."/>
            <person name="Lundin D."/>
            <person name="Andersson A."/>
            <person name="Bertilsson S."/>
            <person name="Dopson M."/>
        </authorList>
    </citation>
    <scope>NUCLEOTIDE SEQUENCE</scope>
    <source>
        <strain evidence="1">TM448B01062</strain>
    </source>
</reference>
<gene>
    <name evidence="1" type="ORF">TM448B01062_0022</name>
</gene>
<evidence type="ECO:0000313" key="1">
    <source>
        <dbReference type="EMBL" id="QJH97677.1"/>
    </source>
</evidence>
<dbReference type="AlphaFoldDB" id="A0A6M3XK52"/>
<name>A0A6M3XK52_9ZZZZ</name>
<organism evidence="1">
    <name type="scientific">viral metagenome</name>
    <dbReference type="NCBI Taxonomy" id="1070528"/>
    <lineage>
        <taxon>unclassified sequences</taxon>
        <taxon>metagenomes</taxon>
        <taxon>organismal metagenomes</taxon>
    </lineage>
</organism>
<dbReference type="EMBL" id="MT144696">
    <property type="protein sequence ID" value="QJH97677.1"/>
    <property type="molecule type" value="Genomic_DNA"/>
</dbReference>
<evidence type="ECO:0008006" key="2">
    <source>
        <dbReference type="Google" id="ProtNLM"/>
    </source>
</evidence>